<accession>A0A1F7FF60</accession>
<dbReference type="AlphaFoldDB" id="A0A1F7FF60"/>
<proteinExistence type="predicted"/>
<dbReference type="Proteomes" id="UP000179243">
    <property type="component" value="Unassembled WGS sequence"/>
</dbReference>
<sequence>MKLATVYSCSLAHEGDLSDWVLEGGGVCEIAGKKLVMAAENGSHQVLWNKTDMPSDFLAEWKFTHTVDQGLAIVFFCAKGKKGQDILTGGLKPRTGDFKEYHHGDFNCYHISYYAWGRTTCNLRKNYGMYLAAVGNDLVSAVPAGKEVKISLLKMGSHITLAVNKTIALEYDDDGSRFGPVLGAGKIGLRQMEHTGKAYYRDFTVYRVD</sequence>
<dbReference type="InterPro" id="IPR013320">
    <property type="entry name" value="ConA-like_dom_sf"/>
</dbReference>
<dbReference type="Pfam" id="PF09224">
    <property type="entry name" value="DUF1961"/>
    <property type="match status" value="1"/>
</dbReference>
<gene>
    <name evidence="1" type="ORF">A2519_02735</name>
</gene>
<organism evidence="1 2">
    <name type="scientific">Candidatus Raymondbacteria bacterium RIFOXYD12_FULL_49_13</name>
    <dbReference type="NCBI Taxonomy" id="1817890"/>
    <lineage>
        <taxon>Bacteria</taxon>
        <taxon>Raymondiibacteriota</taxon>
    </lineage>
</organism>
<evidence type="ECO:0008006" key="3">
    <source>
        <dbReference type="Google" id="ProtNLM"/>
    </source>
</evidence>
<dbReference type="Gene3D" id="2.60.120.200">
    <property type="match status" value="1"/>
</dbReference>
<evidence type="ECO:0000313" key="1">
    <source>
        <dbReference type="EMBL" id="OGK05273.1"/>
    </source>
</evidence>
<dbReference type="EMBL" id="MFYX01000058">
    <property type="protein sequence ID" value="OGK05273.1"/>
    <property type="molecule type" value="Genomic_DNA"/>
</dbReference>
<name>A0A1F7FF60_UNCRA</name>
<dbReference type="InterPro" id="IPR015305">
    <property type="entry name" value="DUF1961"/>
</dbReference>
<protein>
    <recommendedName>
        <fullName evidence="3">3-keto-disaccharide hydrolase domain-containing protein</fullName>
    </recommendedName>
</protein>
<evidence type="ECO:0000313" key="2">
    <source>
        <dbReference type="Proteomes" id="UP000179243"/>
    </source>
</evidence>
<comment type="caution">
    <text evidence="1">The sequence shown here is derived from an EMBL/GenBank/DDBJ whole genome shotgun (WGS) entry which is preliminary data.</text>
</comment>
<reference evidence="1 2" key="1">
    <citation type="journal article" date="2016" name="Nat. Commun.">
        <title>Thousands of microbial genomes shed light on interconnected biogeochemical processes in an aquifer system.</title>
        <authorList>
            <person name="Anantharaman K."/>
            <person name="Brown C.T."/>
            <person name="Hug L.A."/>
            <person name="Sharon I."/>
            <person name="Castelle C.J."/>
            <person name="Probst A.J."/>
            <person name="Thomas B.C."/>
            <person name="Singh A."/>
            <person name="Wilkins M.J."/>
            <person name="Karaoz U."/>
            <person name="Brodie E.L."/>
            <person name="Williams K.H."/>
            <person name="Hubbard S.S."/>
            <person name="Banfield J.F."/>
        </authorList>
    </citation>
    <scope>NUCLEOTIDE SEQUENCE [LARGE SCALE GENOMIC DNA]</scope>
</reference>
<dbReference type="SUPFAM" id="SSF49899">
    <property type="entry name" value="Concanavalin A-like lectins/glucanases"/>
    <property type="match status" value="1"/>
</dbReference>